<dbReference type="NCBIfam" id="TIGR04120">
    <property type="entry name" value="DNA_lig_bact"/>
    <property type="match status" value="1"/>
</dbReference>
<dbReference type="NCBIfam" id="NF006701">
    <property type="entry name" value="PRK09247.1"/>
    <property type="match status" value="1"/>
</dbReference>
<sequence>MRRFAQLYQALDSTTSTQRKIQAIVAYLEQTPAADAAWAIYFLGAGKLRRRVNTTVLRELAIKRSGLAPWLFEECYQSVGDLAETVSLLWPEKDTGRNENLAQWIEAHLLAATPSARTATAACSISGSAPETRLTPAAAEENPEQTRQAMLEHALSGWDSATRFVSLKLLTGGLRVGVSRQTVVRALAGLCGLETTQVAQRMTGYLSNNGSASGKPVWPSASRYEMLLSTHASDVSELTSGQPYPFFLAHPWPVKKDESVQTQLGPPENWWAEWKWDGIRAQIIRRRGEVWVWSRGEELISEQFPEVCEYARKLPEGTVIDGELLVWPSEQDRPQPFAALQRRLGRRQVSARLMRELPVTVMAYDLLESEGQDWRSQPLLARKARLEEVILHCCAEPADRQANTQRTGPWHEPWRLSAQIALADWSELEPWQSRARDLGVEGLMLKAAQGHYGMGRTRASGPWYKFKCDPMTVDAVLIYAQRGHGRRAGLYTDYTFGVWSAPPGDPQRTLIPVTKAYSGLNDAEIREVDAIIKKSTQQSFGPVRKVDPALVFEIGFEGIAASARHKSGVALRFSRMLRWRKDKPASEADSIFTLRALMP</sequence>
<dbReference type="Gene3D" id="1.10.3260.10">
    <property type="entry name" value="DNA ligase, ATP-dependent, N-terminal domain"/>
    <property type="match status" value="1"/>
</dbReference>
<keyword evidence="3" id="KW-0132">Cell division</keyword>
<dbReference type="Gene3D" id="3.30.470.30">
    <property type="entry name" value="DNA ligase/mRNA capping enzyme"/>
    <property type="match status" value="1"/>
</dbReference>
<keyword evidence="7" id="KW-0227">DNA damage</keyword>
<evidence type="ECO:0000259" key="14">
    <source>
        <dbReference type="PROSITE" id="PS50160"/>
    </source>
</evidence>
<dbReference type="Pfam" id="PF04679">
    <property type="entry name" value="DNA_ligase_A_C"/>
    <property type="match status" value="1"/>
</dbReference>
<dbReference type="RefSeq" id="WP_108620640.1">
    <property type="nucleotide sequence ID" value="NZ_CP028901.1"/>
</dbReference>
<dbReference type="AlphaFoldDB" id="A0A2R4XHG4"/>
<dbReference type="GO" id="GO:0006260">
    <property type="term" value="P:DNA replication"/>
    <property type="evidence" value="ECO:0007669"/>
    <property type="project" value="UniProtKB-KW"/>
</dbReference>
<dbReference type="Gene3D" id="2.40.50.140">
    <property type="entry name" value="Nucleic acid-binding proteins"/>
    <property type="match status" value="1"/>
</dbReference>
<keyword evidence="4" id="KW-0235">DNA replication</keyword>
<evidence type="ECO:0000256" key="13">
    <source>
        <dbReference type="ARBA" id="ARBA00034003"/>
    </source>
</evidence>
<dbReference type="GO" id="GO:0005524">
    <property type="term" value="F:ATP binding"/>
    <property type="evidence" value="ECO:0007669"/>
    <property type="project" value="UniProtKB-KW"/>
</dbReference>
<dbReference type="GO" id="GO:0046872">
    <property type="term" value="F:metal ion binding"/>
    <property type="evidence" value="ECO:0007669"/>
    <property type="project" value="UniProtKB-KW"/>
</dbReference>
<evidence type="ECO:0000313" key="15">
    <source>
        <dbReference type="EMBL" id="AWB33211.1"/>
    </source>
</evidence>
<dbReference type="Proteomes" id="UP000244571">
    <property type="component" value="Chromosome"/>
</dbReference>
<keyword evidence="5" id="KW-0479">Metal-binding</keyword>
<dbReference type="OrthoDB" id="9767858at2"/>
<keyword evidence="16" id="KW-1185">Reference proteome</keyword>
<evidence type="ECO:0000256" key="3">
    <source>
        <dbReference type="ARBA" id="ARBA00022618"/>
    </source>
</evidence>
<evidence type="ECO:0000256" key="4">
    <source>
        <dbReference type="ARBA" id="ARBA00022705"/>
    </source>
</evidence>
<dbReference type="GO" id="GO:0003677">
    <property type="term" value="F:DNA binding"/>
    <property type="evidence" value="ECO:0007669"/>
    <property type="project" value="InterPro"/>
</dbReference>
<organism evidence="15 16">
    <name type="scientific">Orrella marina</name>
    <dbReference type="NCBI Taxonomy" id="2163011"/>
    <lineage>
        <taxon>Bacteria</taxon>
        <taxon>Pseudomonadati</taxon>
        <taxon>Pseudomonadota</taxon>
        <taxon>Betaproteobacteria</taxon>
        <taxon>Burkholderiales</taxon>
        <taxon>Alcaligenaceae</taxon>
        <taxon>Orrella</taxon>
    </lineage>
</organism>
<dbReference type="InterPro" id="IPR026333">
    <property type="entry name" value="ATP_dep_DNA_lig_pp_1105_fam"/>
</dbReference>
<dbReference type="InterPro" id="IPR012309">
    <property type="entry name" value="DNA_ligase_ATP-dep_C"/>
</dbReference>
<dbReference type="GO" id="GO:0003910">
    <property type="term" value="F:DNA ligase (ATP) activity"/>
    <property type="evidence" value="ECO:0007669"/>
    <property type="project" value="UniProtKB-EC"/>
</dbReference>
<dbReference type="PANTHER" id="PTHR45674:SF13">
    <property type="entry name" value="DNA LIGASE-RELATED"/>
    <property type="match status" value="1"/>
</dbReference>
<evidence type="ECO:0000256" key="11">
    <source>
        <dbReference type="ARBA" id="ARBA00023204"/>
    </source>
</evidence>
<dbReference type="SUPFAM" id="SSF56091">
    <property type="entry name" value="DNA ligase/mRNA capping enzyme, catalytic domain"/>
    <property type="match status" value="1"/>
</dbReference>
<evidence type="ECO:0000256" key="10">
    <source>
        <dbReference type="ARBA" id="ARBA00023172"/>
    </source>
</evidence>
<dbReference type="GO" id="GO:0006281">
    <property type="term" value="P:DNA repair"/>
    <property type="evidence" value="ECO:0007669"/>
    <property type="project" value="UniProtKB-KW"/>
</dbReference>
<dbReference type="PANTHER" id="PTHR45674">
    <property type="entry name" value="DNA LIGASE 1/3 FAMILY MEMBER"/>
    <property type="match status" value="1"/>
</dbReference>
<dbReference type="KEGG" id="boz:DBV39_05230"/>
<dbReference type="InterPro" id="IPR016059">
    <property type="entry name" value="DNA_ligase_ATP-dep_CS"/>
</dbReference>
<evidence type="ECO:0000256" key="2">
    <source>
        <dbReference type="ARBA" id="ARBA00022598"/>
    </source>
</evidence>
<evidence type="ECO:0000256" key="8">
    <source>
        <dbReference type="ARBA" id="ARBA00022840"/>
    </source>
</evidence>
<reference evidence="15 16" key="1">
    <citation type="submission" date="2018-04" db="EMBL/GenBank/DDBJ databases">
        <title>Bordetella sp. HZ20 isolated from seawater.</title>
        <authorList>
            <person name="Sun C."/>
        </authorList>
    </citation>
    <scope>NUCLEOTIDE SEQUENCE [LARGE SCALE GENOMIC DNA]</scope>
    <source>
        <strain evidence="15 16">HZ20</strain>
    </source>
</reference>
<keyword evidence="10" id="KW-0233">DNA recombination</keyword>
<dbReference type="SUPFAM" id="SSF50249">
    <property type="entry name" value="Nucleic acid-binding proteins"/>
    <property type="match status" value="1"/>
</dbReference>
<keyword evidence="6" id="KW-0547">Nucleotide-binding</keyword>
<dbReference type="CDD" id="cd07972">
    <property type="entry name" value="OBF_DNA_ligase_Arch_LigB"/>
    <property type="match status" value="1"/>
</dbReference>
<keyword evidence="2 15" id="KW-0436">Ligase</keyword>
<dbReference type="CDD" id="cd07897">
    <property type="entry name" value="Adenylation_DNA_ligase_Bac1"/>
    <property type="match status" value="1"/>
</dbReference>
<dbReference type="EMBL" id="CP028901">
    <property type="protein sequence ID" value="AWB33211.1"/>
    <property type="molecule type" value="Genomic_DNA"/>
</dbReference>
<keyword evidence="8" id="KW-0067">ATP-binding</keyword>
<dbReference type="InterPro" id="IPR036599">
    <property type="entry name" value="DNA_ligase_N_sf"/>
</dbReference>
<evidence type="ECO:0000256" key="7">
    <source>
        <dbReference type="ARBA" id="ARBA00022763"/>
    </source>
</evidence>
<dbReference type="InterPro" id="IPR012310">
    <property type="entry name" value="DNA_ligase_ATP-dep_cent"/>
</dbReference>
<protein>
    <recommendedName>
        <fullName evidence="1">DNA ligase (ATP)</fullName>
        <ecNumber evidence="1">6.5.1.1</ecNumber>
    </recommendedName>
</protein>
<dbReference type="Pfam" id="PF01068">
    <property type="entry name" value="DNA_ligase_A_M"/>
    <property type="match status" value="1"/>
</dbReference>
<dbReference type="EC" id="6.5.1.1" evidence="1"/>
<dbReference type="PROSITE" id="PS00697">
    <property type="entry name" value="DNA_LIGASE_A1"/>
    <property type="match status" value="1"/>
</dbReference>
<evidence type="ECO:0000256" key="6">
    <source>
        <dbReference type="ARBA" id="ARBA00022741"/>
    </source>
</evidence>
<dbReference type="Pfam" id="PF04675">
    <property type="entry name" value="DNA_ligase_A_N"/>
    <property type="match status" value="1"/>
</dbReference>
<dbReference type="InterPro" id="IPR012308">
    <property type="entry name" value="DNA_ligase_ATP-dep_N"/>
</dbReference>
<evidence type="ECO:0000256" key="1">
    <source>
        <dbReference type="ARBA" id="ARBA00012727"/>
    </source>
</evidence>
<gene>
    <name evidence="15" type="ORF">DBV39_05230</name>
</gene>
<evidence type="ECO:0000256" key="9">
    <source>
        <dbReference type="ARBA" id="ARBA00022842"/>
    </source>
</evidence>
<dbReference type="PROSITE" id="PS50160">
    <property type="entry name" value="DNA_LIGASE_A3"/>
    <property type="match status" value="1"/>
</dbReference>
<proteinExistence type="predicted"/>
<name>A0A2R4XHG4_9BURK</name>
<dbReference type="InterPro" id="IPR012340">
    <property type="entry name" value="NA-bd_OB-fold"/>
</dbReference>
<dbReference type="GO" id="GO:0051301">
    <property type="term" value="P:cell division"/>
    <property type="evidence" value="ECO:0007669"/>
    <property type="project" value="UniProtKB-KW"/>
</dbReference>
<keyword evidence="9" id="KW-0460">Magnesium</keyword>
<dbReference type="GO" id="GO:0006310">
    <property type="term" value="P:DNA recombination"/>
    <property type="evidence" value="ECO:0007669"/>
    <property type="project" value="UniProtKB-KW"/>
</dbReference>
<evidence type="ECO:0000256" key="12">
    <source>
        <dbReference type="ARBA" id="ARBA00023306"/>
    </source>
</evidence>
<evidence type="ECO:0000256" key="5">
    <source>
        <dbReference type="ARBA" id="ARBA00022723"/>
    </source>
</evidence>
<keyword evidence="12" id="KW-0131">Cell cycle</keyword>
<keyword evidence="11" id="KW-0234">DNA repair</keyword>
<dbReference type="InterPro" id="IPR050191">
    <property type="entry name" value="ATP-dep_DNA_ligase"/>
</dbReference>
<comment type="catalytic activity">
    <reaction evidence="13">
        <text>ATP + (deoxyribonucleotide)n-3'-hydroxyl + 5'-phospho-(deoxyribonucleotide)m = (deoxyribonucleotide)n+m + AMP + diphosphate.</text>
        <dbReference type="EC" id="6.5.1.1"/>
    </reaction>
</comment>
<accession>A0A2R4XHG4</accession>
<evidence type="ECO:0000313" key="16">
    <source>
        <dbReference type="Proteomes" id="UP000244571"/>
    </source>
</evidence>
<feature type="domain" description="ATP-dependent DNA ligase family profile" evidence="14">
    <location>
        <begin position="352"/>
        <end position="500"/>
    </location>
</feature>